<dbReference type="GO" id="GO:0009055">
    <property type="term" value="F:electron transfer activity"/>
    <property type="evidence" value="ECO:0007669"/>
    <property type="project" value="InterPro"/>
</dbReference>
<dbReference type="SUPFAM" id="SSF46626">
    <property type="entry name" value="Cytochrome c"/>
    <property type="match status" value="1"/>
</dbReference>
<organism evidence="8 9">
    <name type="scientific">Rhodovulum kholense</name>
    <dbReference type="NCBI Taxonomy" id="453584"/>
    <lineage>
        <taxon>Bacteria</taxon>
        <taxon>Pseudomonadati</taxon>
        <taxon>Pseudomonadota</taxon>
        <taxon>Alphaproteobacteria</taxon>
        <taxon>Rhodobacterales</taxon>
        <taxon>Paracoccaceae</taxon>
        <taxon>Rhodovulum</taxon>
    </lineage>
</organism>
<dbReference type="InterPro" id="IPR051395">
    <property type="entry name" value="Cytochrome_c_Peroxidase/MauG"/>
</dbReference>
<proteinExistence type="predicted"/>
<dbReference type="GO" id="GO:0004130">
    <property type="term" value="F:cytochrome-c peroxidase activity"/>
    <property type="evidence" value="ECO:0007669"/>
    <property type="project" value="TreeGrafter"/>
</dbReference>
<feature type="domain" description="Cytochrome c" evidence="7">
    <location>
        <begin position="420"/>
        <end position="542"/>
    </location>
</feature>
<dbReference type="AlphaFoldDB" id="A0A8E3AQ64"/>
<keyword evidence="1 4" id="KW-0349">Heme</keyword>
<keyword evidence="6" id="KW-0732">Signal</keyword>
<comment type="caution">
    <text evidence="8">The sequence shown here is derived from an EMBL/GenBank/DDBJ whole genome shotgun (WGS) entry which is preliminary data.</text>
</comment>
<dbReference type="GO" id="GO:0046872">
    <property type="term" value="F:metal ion binding"/>
    <property type="evidence" value="ECO:0007669"/>
    <property type="project" value="UniProtKB-KW"/>
</dbReference>
<dbReference type="Pfam" id="PF21419">
    <property type="entry name" value="RoxA-like_Cyt-c"/>
    <property type="match status" value="1"/>
</dbReference>
<dbReference type="RefSeq" id="WP_146176261.1">
    <property type="nucleotide sequence ID" value="NZ_QAYC01000008.1"/>
</dbReference>
<dbReference type="EMBL" id="QAYC01000008">
    <property type="protein sequence ID" value="PTW48256.1"/>
    <property type="molecule type" value="Genomic_DNA"/>
</dbReference>
<dbReference type="PROSITE" id="PS51007">
    <property type="entry name" value="CYTC"/>
    <property type="match status" value="1"/>
</dbReference>
<dbReference type="Gene3D" id="1.10.760.10">
    <property type="entry name" value="Cytochrome c-like domain"/>
    <property type="match status" value="1"/>
</dbReference>
<feature type="signal peptide" evidence="6">
    <location>
        <begin position="1"/>
        <end position="27"/>
    </location>
</feature>
<evidence type="ECO:0000256" key="3">
    <source>
        <dbReference type="ARBA" id="ARBA00023004"/>
    </source>
</evidence>
<dbReference type="GO" id="GO:0020037">
    <property type="term" value="F:heme binding"/>
    <property type="evidence" value="ECO:0007669"/>
    <property type="project" value="InterPro"/>
</dbReference>
<reference evidence="8 9" key="1">
    <citation type="submission" date="2018-04" db="EMBL/GenBank/DDBJ databases">
        <title>Genomic Encyclopedia of Archaeal and Bacterial Type Strains, Phase II (KMG-II): from individual species to whole genera.</title>
        <authorList>
            <person name="Goeker M."/>
        </authorList>
    </citation>
    <scope>NUCLEOTIDE SEQUENCE [LARGE SCALE GENOMIC DNA]</scope>
    <source>
        <strain evidence="8 9">DSM 19783</strain>
    </source>
</reference>
<evidence type="ECO:0000259" key="7">
    <source>
        <dbReference type="PROSITE" id="PS51007"/>
    </source>
</evidence>
<keyword evidence="9" id="KW-1185">Reference proteome</keyword>
<evidence type="ECO:0000256" key="2">
    <source>
        <dbReference type="ARBA" id="ARBA00022723"/>
    </source>
</evidence>
<evidence type="ECO:0000256" key="6">
    <source>
        <dbReference type="SAM" id="SignalP"/>
    </source>
</evidence>
<feature type="region of interest" description="Disordered" evidence="5">
    <location>
        <begin position="290"/>
        <end position="315"/>
    </location>
</feature>
<dbReference type="OrthoDB" id="417271at2"/>
<dbReference type="PANTHER" id="PTHR30600">
    <property type="entry name" value="CYTOCHROME C PEROXIDASE-RELATED"/>
    <property type="match status" value="1"/>
</dbReference>
<feature type="chain" id="PRO_5034558009" description="Cytochrome c domain-containing protein" evidence="6">
    <location>
        <begin position="28"/>
        <end position="627"/>
    </location>
</feature>
<dbReference type="Proteomes" id="UP000244037">
    <property type="component" value="Unassembled WGS sequence"/>
</dbReference>
<accession>A0A8E3AQ64</accession>
<sequence length="627" mass="66949">MKTNSRTFLSGFAIALALTAGVSPALAQTDPGSDAATCARRDALQHALATQPDLTWEALRTACAATVAAAKSADPIGHGWFVNAGNGFIGVPLVVQKILPDLAPEIWGTPEDFFGGFGLFPDPDLTDRILPRGLGITGANGRPVAADGSPSSEVDYSQPQPLFVTLACGACHTGQIDLGDRHQVMDGAPNTQFDVRKWRGAFSALREGYLSDAQIGTAEAPGETTKKLLDIVAVKPAGYFARGLPQIRADQIEAVDQTQRAIFAQNAVPILSGLAQSTGVRAASVALQTRPGSSYGHGDRSPGLGGHSAGQSDGSGDLLSDLLAGQAAAQGKLTELLTGPLPEALPRFATVTDIPAVWNQGDRSVGQWDGSVLERFWRNIAAELPIIGVPAKVDLMNAGISAEFLLRLPPAPYPFEVDLAKAAAGEALFAENCGTCHRPRNEARYPVIGTDMNRAQVLNPAGSAMFLAAFQAACHDPEFGYTDTYGRRIEPCTMPAYRILRDTTEAANQGYLAPPLDGIWARAPYLHNGSVPTLAQLLKPASRAPVFLRGVIDYDPDEVGWMWQPADLDSYRARYPTVSLHDTARDGWSNRGHDRDLMIEGRMHRLDWSDPALSDQAGALIEYLKTR</sequence>
<evidence type="ECO:0000256" key="5">
    <source>
        <dbReference type="SAM" id="MobiDB-lite"/>
    </source>
</evidence>
<name>A0A8E3AQ64_9RHOB</name>
<protein>
    <recommendedName>
        <fullName evidence="7">Cytochrome c domain-containing protein</fullName>
    </recommendedName>
</protein>
<evidence type="ECO:0000256" key="1">
    <source>
        <dbReference type="ARBA" id="ARBA00022617"/>
    </source>
</evidence>
<dbReference type="InterPro" id="IPR036909">
    <property type="entry name" value="Cyt_c-like_dom_sf"/>
</dbReference>
<evidence type="ECO:0000256" key="4">
    <source>
        <dbReference type="PROSITE-ProRule" id="PRU00433"/>
    </source>
</evidence>
<evidence type="ECO:0000313" key="8">
    <source>
        <dbReference type="EMBL" id="PTW48256.1"/>
    </source>
</evidence>
<dbReference type="PANTHER" id="PTHR30600:SF9">
    <property type="entry name" value="BLR7738 PROTEIN"/>
    <property type="match status" value="1"/>
</dbReference>
<evidence type="ECO:0000313" key="9">
    <source>
        <dbReference type="Proteomes" id="UP000244037"/>
    </source>
</evidence>
<keyword evidence="3 4" id="KW-0408">Iron</keyword>
<gene>
    <name evidence="8" type="ORF">C8N38_1085</name>
</gene>
<keyword evidence="2 4" id="KW-0479">Metal-binding</keyword>
<dbReference type="InterPro" id="IPR009056">
    <property type="entry name" value="Cyt_c-like_dom"/>
</dbReference>